<dbReference type="Proteomes" id="UP000199677">
    <property type="component" value="Unassembled WGS sequence"/>
</dbReference>
<keyword evidence="3" id="KW-1185">Reference proteome</keyword>
<evidence type="ECO:0000313" key="3">
    <source>
        <dbReference type="Proteomes" id="UP000199677"/>
    </source>
</evidence>
<dbReference type="AlphaFoldDB" id="A0A1H0AIQ0"/>
<gene>
    <name evidence="2" type="ORF">SAMN04487951_104124</name>
</gene>
<dbReference type="PROSITE" id="PS51257">
    <property type="entry name" value="PROKAR_LIPOPROTEIN"/>
    <property type="match status" value="1"/>
</dbReference>
<evidence type="ECO:0000256" key="1">
    <source>
        <dbReference type="SAM" id="SignalP"/>
    </source>
</evidence>
<sequence length="188" mass="21125">MKPATFLRQALLVMSMALLVGCAGKPVEAPLPELSELPERETRMQRLTFLHQDQRHEMVGVLRHDENALRLALLSPQGQRLLTLVHDPSGSRFLDDAAFDPPFSAEWLASRISWSLWPRASLAQAFGPSGWSLADTDDGHTIRYDKRVIARISGDDECRMIEDLEADYRLYIAPIDDLQQKATSCPAN</sequence>
<accession>A0A1H0AIQ0</accession>
<dbReference type="Pfam" id="PF11659">
    <property type="entry name" value="DUF3261"/>
    <property type="match status" value="1"/>
</dbReference>
<organism evidence="2 3">
    <name type="scientific">Vreelandella arcis</name>
    <dbReference type="NCBI Taxonomy" id="416873"/>
    <lineage>
        <taxon>Bacteria</taxon>
        <taxon>Pseudomonadati</taxon>
        <taxon>Pseudomonadota</taxon>
        <taxon>Gammaproteobacteria</taxon>
        <taxon>Oceanospirillales</taxon>
        <taxon>Halomonadaceae</taxon>
        <taxon>Vreelandella</taxon>
    </lineage>
</organism>
<name>A0A1H0AIQ0_9GAMM</name>
<feature type="signal peptide" evidence="1">
    <location>
        <begin position="1"/>
        <end position="22"/>
    </location>
</feature>
<dbReference type="InterPro" id="IPR021675">
    <property type="entry name" value="DUF3261"/>
</dbReference>
<evidence type="ECO:0000313" key="2">
    <source>
        <dbReference type="EMBL" id="SDN33307.1"/>
    </source>
</evidence>
<dbReference type="EMBL" id="FNII01000004">
    <property type="protein sequence ID" value="SDN33307.1"/>
    <property type="molecule type" value="Genomic_DNA"/>
</dbReference>
<protein>
    <recommendedName>
        <fullName evidence="4">DUF3261 domain-containing protein</fullName>
    </recommendedName>
</protein>
<reference evidence="3" key="1">
    <citation type="submission" date="2016-10" db="EMBL/GenBank/DDBJ databases">
        <authorList>
            <person name="Varghese N."/>
            <person name="Submissions S."/>
        </authorList>
    </citation>
    <scope>NUCLEOTIDE SEQUENCE [LARGE SCALE GENOMIC DNA]</scope>
    <source>
        <strain evidence="3">CGMCC 1.6494</strain>
    </source>
</reference>
<dbReference type="STRING" id="416873.SAMN04487951_104124"/>
<dbReference type="RefSeq" id="WP_089703446.1">
    <property type="nucleotide sequence ID" value="NZ_FNII01000004.1"/>
</dbReference>
<proteinExistence type="predicted"/>
<evidence type="ECO:0008006" key="4">
    <source>
        <dbReference type="Google" id="ProtNLM"/>
    </source>
</evidence>
<dbReference type="OrthoDB" id="6900254at2"/>
<keyword evidence="1" id="KW-0732">Signal</keyword>
<feature type="chain" id="PRO_5011609664" description="DUF3261 domain-containing protein" evidence="1">
    <location>
        <begin position="23"/>
        <end position="188"/>
    </location>
</feature>